<dbReference type="AlphaFoldDB" id="A0A1W6L672"/>
<organism evidence="1 2">
    <name type="scientific">Piscinibacter gummiphilus</name>
    <dbReference type="NCBI Taxonomy" id="946333"/>
    <lineage>
        <taxon>Bacteria</taxon>
        <taxon>Pseudomonadati</taxon>
        <taxon>Pseudomonadota</taxon>
        <taxon>Betaproteobacteria</taxon>
        <taxon>Burkholderiales</taxon>
        <taxon>Sphaerotilaceae</taxon>
        <taxon>Piscinibacter</taxon>
    </lineage>
</organism>
<sequence length="235" mass="26329">MSPTPSLKPASDLAALTHRRFPNETPAYREARVALLAEEIELRRHVERVAAQRRALPLGGEVPEDYTFVGEQGPVKLAQLFGPHDTLVTYNWMFGPQRERPCPMCTCLLGALDGESPDILQRVGFAVIARSPIERLTAFKRERGWQHLPVVSSGANSFNRDYADEDPAKGEDNAGFCVFQKEGGRIFLTYADEMGFDMADPGQDPRGPVDIMPIWHLFDLTPGGRDPKWYPKLSY</sequence>
<dbReference type="OrthoDB" id="574359at2"/>
<proteinExistence type="predicted"/>
<dbReference type="Proteomes" id="UP000193427">
    <property type="component" value="Chromosome"/>
</dbReference>
<dbReference type="RefSeq" id="WP_085750031.1">
    <property type="nucleotide sequence ID" value="NZ_BSPR01000008.1"/>
</dbReference>
<name>A0A1W6L672_9BURK</name>
<keyword evidence="2" id="KW-1185">Reference proteome</keyword>
<gene>
    <name evidence="1" type="ORF">A4W93_07470</name>
</gene>
<dbReference type="InterPro" id="IPR010296">
    <property type="entry name" value="DUF899_thioredox"/>
</dbReference>
<dbReference type="EMBL" id="CP015118">
    <property type="protein sequence ID" value="ARN19763.1"/>
    <property type="molecule type" value="Genomic_DNA"/>
</dbReference>
<dbReference type="KEGG" id="rgu:A4W93_07470"/>
<evidence type="ECO:0000313" key="1">
    <source>
        <dbReference type="EMBL" id="ARN19763.1"/>
    </source>
</evidence>
<protein>
    <submittedName>
        <fullName evidence="1">Uncharacterized protein</fullName>
    </submittedName>
</protein>
<dbReference type="Pfam" id="PF05988">
    <property type="entry name" value="DUF899"/>
    <property type="match status" value="1"/>
</dbReference>
<evidence type="ECO:0000313" key="2">
    <source>
        <dbReference type="Proteomes" id="UP000193427"/>
    </source>
</evidence>
<reference evidence="1 2" key="1">
    <citation type="submission" date="2016-04" db="EMBL/GenBank/DDBJ databases">
        <title>Complete genome sequence of natural rubber-degrading, novel Gram-negative bacterium, Rhizobacter gummiphilus strain NS21.</title>
        <authorList>
            <person name="Tabata M."/>
            <person name="Kasai D."/>
            <person name="Fukuda M."/>
        </authorList>
    </citation>
    <scope>NUCLEOTIDE SEQUENCE [LARGE SCALE GENOMIC DNA]</scope>
    <source>
        <strain evidence="1 2">NS21</strain>
    </source>
</reference>
<dbReference type="STRING" id="946333.A4W93_07470"/>
<accession>A0A1W6L672</accession>